<comment type="caution">
    <text evidence="1">The sequence shown here is derived from an EMBL/GenBank/DDBJ whole genome shotgun (WGS) entry which is preliminary data.</text>
</comment>
<keyword evidence="2" id="KW-1185">Reference proteome</keyword>
<dbReference type="EMBL" id="BOVK01000015">
    <property type="protein sequence ID" value="GIQ68366.1"/>
    <property type="molecule type" value="Genomic_DNA"/>
</dbReference>
<protein>
    <submittedName>
        <fullName evidence="1">Uncharacterized protein</fullName>
    </submittedName>
</protein>
<evidence type="ECO:0000313" key="1">
    <source>
        <dbReference type="EMBL" id="GIQ68366.1"/>
    </source>
</evidence>
<accession>A0A8J4H2P1</accession>
<dbReference type="RefSeq" id="WP_315910894.1">
    <property type="nucleotide sequence ID" value="NZ_QQSZ01000001.1"/>
</dbReference>
<gene>
    <name evidence="1" type="ORF">XYCOK13_11900</name>
</gene>
<reference evidence="1" key="1">
    <citation type="submission" date="2021-04" db="EMBL/GenBank/DDBJ databases">
        <title>Draft genome sequence of Xylanibacillus composti strain K13.</title>
        <authorList>
            <person name="Uke A."/>
            <person name="Chhe C."/>
            <person name="Baramee S."/>
            <person name="Kosugi A."/>
        </authorList>
    </citation>
    <scope>NUCLEOTIDE SEQUENCE</scope>
    <source>
        <strain evidence="1">K13</strain>
    </source>
</reference>
<name>A0A8J4H2P1_9BACL</name>
<proteinExistence type="predicted"/>
<dbReference type="Proteomes" id="UP000677918">
    <property type="component" value="Unassembled WGS sequence"/>
</dbReference>
<organism evidence="1 2">
    <name type="scientific">Xylanibacillus composti</name>
    <dbReference type="NCBI Taxonomy" id="1572762"/>
    <lineage>
        <taxon>Bacteria</taxon>
        <taxon>Bacillati</taxon>
        <taxon>Bacillota</taxon>
        <taxon>Bacilli</taxon>
        <taxon>Bacillales</taxon>
        <taxon>Paenibacillaceae</taxon>
        <taxon>Xylanibacillus</taxon>
    </lineage>
</organism>
<evidence type="ECO:0000313" key="2">
    <source>
        <dbReference type="Proteomes" id="UP000677918"/>
    </source>
</evidence>
<dbReference type="AlphaFoldDB" id="A0A8J4H2P1"/>
<sequence>MMLRVSLKTFKHHVHVRRNGNMGLVIDTGVKIIDIVRVELVNKLLNWNVVQIPDDRKWLTVGLRSIEQMLYVNISILEIANSNAFFTFSYISP</sequence>